<accession>A0A1F5PK91</accession>
<proteinExistence type="predicted"/>
<sequence>MVSSFFIIRVRAPLSQRILRETDHGQEPFFFISCAQADGPLSLGKPGFTIPAGTQLRVLPDQPRSLGHDDSWRHGLPPLTFHDILKKQKLKM</sequence>
<gene>
    <name evidence="1" type="ORF">A3E29_04585</name>
</gene>
<dbReference type="AlphaFoldDB" id="A0A1F5PK91"/>
<organism evidence="1 2">
    <name type="scientific">Candidatus Doudnabacteria bacterium RIFCSPHIGHO2_12_FULL_48_16</name>
    <dbReference type="NCBI Taxonomy" id="1817838"/>
    <lineage>
        <taxon>Bacteria</taxon>
        <taxon>Candidatus Doudnaibacteriota</taxon>
    </lineage>
</organism>
<evidence type="ECO:0000313" key="1">
    <source>
        <dbReference type="EMBL" id="OGE90336.1"/>
    </source>
</evidence>
<name>A0A1F5PK91_9BACT</name>
<dbReference type="Proteomes" id="UP000177682">
    <property type="component" value="Unassembled WGS sequence"/>
</dbReference>
<dbReference type="EMBL" id="MFEY01000007">
    <property type="protein sequence ID" value="OGE90336.1"/>
    <property type="molecule type" value="Genomic_DNA"/>
</dbReference>
<reference evidence="1 2" key="1">
    <citation type="journal article" date="2016" name="Nat. Commun.">
        <title>Thousands of microbial genomes shed light on interconnected biogeochemical processes in an aquifer system.</title>
        <authorList>
            <person name="Anantharaman K."/>
            <person name="Brown C.T."/>
            <person name="Hug L.A."/>
            <person name="Sharon I."/>
            <person name="Castelle C.J."/>
            <person name="Probst A.J."/>
            <person name="Thomas B.C."/>
            <person name="Singh A."/>
            <person name="Wilkins M.J."/>
            <person name="Karaoz U."/>
            <person name="Brodie E.L."/>
            <person name="Williams K.H."/>
            <person name="Hubbard S.S."/>
            <person name="Banfield J.F."/>
        </authorList>
    </citation>
    <scope>NUCLEOTIDE SEQUENCE [LARGE SCALE GENOMIC DNA]</scope>
</reference>
<evidence type="ECO:0000313" key="2">
    <source>
        <dbReference type="Proteomes" id="UP000177682"/>
    </source>
</evidence>
<protein>
    <submittedName>
        <fullName evidence="1">Uncharacterized protein</fullName>
    </submittedName>
</protein>
<comment type="caution">
    <text evidence="1">The sequence shown here is derived from an EMBL/GenBank/DDBJ whole genome shotgun (WGS) entry which is preliminary data.</text>
</comment>